<reference evidence="1" key="1">
    <citation type="submission" date="2023-08" db="EMBL/GenBank/DDBJ databases">
        <title>Pelteobagrus vachellii genome.</title>
        <authorList>
            <person name="Liu H."/>
        </authorList>
    </citation>
    <scope>NUCLEOTIDE SEQUENCE</scope>
    <source>
        <strain evidence="1">PRFRI_2022a</strain>
        <tissue evidence="1">Muscle</tissue>
    </source>
</reference>
<dbReference type="EMBL" id="JAVHJS010000019">
    <property type="protein sequence ID" value="KAK2827399.1"/>
    <property type="molecule type" value="Genomic_DNA"/>
</dbReference>
<organism evidence="1 2">
    <name type="scientific">Tachysurus vachellii</name>
    <name type="common">Darkbarbel catfish</name>
    <name type="synonym">Pelteobagrus vachellii</name>
    <dbReference type="NCBI Taxonomy" id="175792"/>
    <lineage>
        <taxon>Eukaryota</taxon>
        <taxon>Metazoa</taxon>
        <taxon>Chordata</taxon>
        <taxon>Craniata</taxon>
        <taxon>Vertebrata</taxon>
        <taxon>Euteleostomi</taxon>
        <taxon>Actinopterygii</taxon>
        <taxon>Neopterygii</taxon>
        <taxon>Teleostei</taxon>
        <taxon>Ostariophysi</taxon>
        <taxon>Siluriformes</taxon>
        <taxon>Bagridae</taxon>
        <taxon>Tachysurus</taxon>
    </lineage>
</organism>
<comment type="caution">
    <text evidence="1">The sequence shown here is derived from an EMBL/GenBank/DDBJ whole genome shotgun (WGS) entry which is preliminary data.</text>
</comment>
<accession>A0AA88SCR5</accession>
<protein>
    <submittedName>
        <fullName evidence="1">Uncharacterized protein</fullName>
    </submittedName>
</protein>
<evidence type="ECO:0000313" key="1">
    <source>
        <dbReference type="EMBL" id="KAK2827399.1"/>
    </source>
</evidence>
<sequence length="134" mass="14889">MQARSGLSPHGSVASRPVHAKMVLLLYVNEAGHATRATQRPSFFVRMRFGEEGESEFVFHSANFASRHERTRWGLMLASASFMQNLDYFSVLWELTLGNLVFSSNPKKCAIHSVCVCVIVHCDVLVAYLGCPLG</sequence>
<proteinExistence type="predicted"/>
<dbReference type="AlphaFoldDB" id="A0AA88SCR5"/>
<keyword evidence="2" id="KW-1185">Reference proteome</keyword>
<gene>
    <name evidence="1" type="ORF">Q7C36_018325</name>
</gene>
<evidence type="ECO:0000313" key="2">
    <source>
        <dbReference type="Proteomes" id="UP001187315"/>
    </source>
</evidence>
<name>A0AA88SCR5_TACVA</name>
<dbReference type="Proteomes" id="UP001187315">
    <property type="component" value="Unassembled WGS sequence"/>
</dbReference>